<proteinExistence type="predicted"/>
<gene>
    <name evidence="1" type="ORF">SAMN02746019_00017230</name>
</gene>
<feature type="non-terminal residue" evidence="1">
    <location>
        <position position="45"/>
    </location>
</feature>
<accession>A0A212RLN2</accession>
<dbReference type="Proteomes" id="UP000197025">
    <property type="component" value="Unassembled WGS sequence"/>
</dbReference>
<feature type="non-terminal residue" evidence="1">
    <location>
        <position position="1"/>
    </location>
</feature>
<protein>
    <submittedName>
        <fullName evidence="1">Uncharacterized protein</fullName>
    </submittedName>
</protein>
<evidence type="ECO:0000313" key="1">
    <source>
        <dbReference type="EMBL" id="SNB73365.1"/>
    </source>
</evidence>
<evidence type="ECO:0000313" key="2">
    <source>
        <dbReference type="Proteomes" id="UP000197025"/>
    </source>
</evidence>
<reference evidence="2" key="1">
    <citation type="submission" date="2017-06" db="EMBL/GenBank/DDBJ databases">
        <authorList>
            <person name="Varghese N."/>
            <person name="Submissions S."/>
        </authorList>
    </citation>
    <scope>NUCLEOTIDE SEQUENCE [LARGE SCALE GENOMIC DNA]</scope>
    <source>
        <strain evidence="2">JAD2</strain>
    </source>
</reference>
<dbReference type="AlphaFoldDB" id="A0A212RLN2"/>
<sequence length="45" mass="5165">AARLILALYRAQRRQARETDARLAEMAEAIHRLGETVRHLAETVH</sequence>
<organism evidence="1 2">
    <name type="scientific">Thermoflexus hugenholtzii JAD2</name>
    <dbReference type="NCBI Taxonomy" id="877466"/>
    <lineage>
        <taxon>Bacteria</taxon>
        <taxon>Bacillati</taxon>
        <taxon>Chloroflexota</taxon>
        <taxon>Thermoflexia</taxon>
        <taxon>Thermoflexales</taxon>
        <taxon>Thermoflexaceae</taxon>
        <taxon>Thermoflexus</taxon>
    </lineage>
</organism>
<keyword evidence="2" id="KW-1185">Reference proteome</keyword>
<name>A0A212RLN2_9CHLR</name>
<dbReference type="EMBL" id="FYEK01000069">
    <property type="protein sequence ID" value="SNB73365.1"/>
    <property type="molecule type" value="Genomic_DNA"/>
</dbReference>
<dbReference type="InParanoid" id="A0A212RLN2"/>